<dbReference type="AlphaFoldDB" id="A0AAV9Q908"/>
<protein>
    <submittedName>
        <fullName evidence="2">Uncharacterized protein</fullName>
    </submittedName>
</protein>
<name>A0AAV9Q908_9PEZI</name>
<dbReference type="InterPro" id="IPR053187">
    <property type="entry name" value="Notoamide_regulator"/>
</dbReference>
<dbReference type="Proteomes" id="UP001345827">
    <property type="component" value="Unassembled WGS sequence"/>
</dbReference>
<organism evidence="2 3">
    <name type="scientific">Vermiconidia calcicola</name>
    <dbReference type="NCBI Taxonomy" id="1690605"/>
    <lineage>
        <taxon>Eukaryota</taxon>
        <taxon>Fungi</taxon>
        <taxon>Dikarya</taxon>
        <taxon>Ascomycota</taxon>
        <taxon>Pezizomycotina</taxon>
        <taxon>Dothideomycetes</taxon>
        <taxon>Dothideomycetidae</taxon>
        <taxon>Mycosphaerellales</taxon>
        <taxon>Extremaceae</taxon>
        <taxon>Vermiconidia</taxon>
    </lineage>
</organism>
<comment type="caution">
    <text evidence="2">The sequence shown here is derived from an EMBL/GenBank/DDBJ whole genome shotgun (WGS) entry which is preliminary data.</text>
</comment>
<reference evidence="2 3" key="1">
    <citation type="submission" date="2023-06" db="EMBL/GenBank/DDBJ databases">
        <title>Black Yeasts Isolated from many extreme environments.</title>
        <authorList>
            <person name="Coleine C."/>
            <person name="Stajich J.E."/>
            <person name="Selbmann L."/>
        </authorList>
    </citation>
    <scope>NUCLEOTIDE SEQUENCE [LARGE SCALE GENOMIC DNA]</scope>
    <source>
        <strain evidence="2 3">CCFEE 5887</strain>
    </source>
</reference>
<feature type="region of interest" description="Disordered" evidence="1">
    <location>
        <begin position="52"/>
        <end position="83"/>
    </location>
</feature>
<accession>A0AAV9Q908</accession>
<dbReference type="PANTHER" id="PTHR47256:SF1">
    <property type="entry name" value="ZN(II)2CYS6 TRANSCRIPTION FACTOR (EUROFUNG)"/>
    <property type="match status" value="1"/>
</dbReference>
<dbReference type="CDD" id="cd12148">
    <property type="entry name" value="fungal_TF_MHR"/>
    <property type="match status" value="1"/>
</dbReference>
<feature type="compositionally biased region" description="Polar residues" evidence="1">
    <location>
        <begin position="71"/>
        <end position="83"/>
    </location>
</feature>
<dbReference type="PANTHER" id="PTHR47256">
    <property type="entry name" value="ZN(II)2CYS6 TRANSCRIPTION FACTOR (EUROFUNG)-RELATED"/>
    <property type="match status" value="1"/>
</dbReference>
<evidence type="ECO:0000313" key="3">
    <source>
        <dbReference type="Proteomes" id="UP001345827"/>
    </source>
</evidence>
<evidence type="ECO:0000256" key="1">
    <source>
        <dbReference type="SAM" id="MobiDB-lite"/>
    </source>
</evidence>
<keyword evidence="3" id="KW-1185">Reference proteome</keyword>
<sequence length="216" mass="24598">MAWKRKVEELESDQRLLPDLMDAIRSGDQSQVESLIGLIRTATSNQEVSDYLATNFPRPPMSGEDDETRSKASTRQQSPQSLQSRFSRAILASISPMFSVPAKPWTTVTDDDWLVSHLMSLWFTWRHWCYPFVDRETLIAAMRSGDEDGGLCSPALVNMILADACFDYDNGEDDNANPSIEKPLQDLFYEEAKRHAEVTVQKRSLPSIQFMAVQWM</sequence>
<dbReference type="EMBL" id="JAXLQG010000009">
    <property type="protein sequence ID" value="KAK5536010.1"/>
    <property type="molecule type" value="Genomic_DNA"/>
</dbReference>
<gene>
    <name evidence="2" type="ORF">LTR25_005912</name>
</gene>
<evidence type="ECO:0000313" key="2">
    <source>
        <dbReference type="EMBL" id="KAK5536010.1"/>
    </source>
</evidence>
<proteinExistence type="predicted"/>